<protein>
    <submittedName>
        <fullName evidence="3">BZ3500_MvSof-1268-A1-R1_Chr8-2g10209 protein</fullName>
    </submittedName>
</protein>
<feature type="domain" description="UBC core" evidence="2">
    <location>
        <begin position="1"/>
        <end position="53"/>
    </location>
</feature>
<evidence type="ECO:0000313" key="3">
    <source>
        <dbReference type="EMBL" id="SCZ96463.1"/>
    </source>
</evidence>
<dbReference type="InterPro" id="IPR016135">
    <property type="entry name" value="UBQ-conjugating_enzyme/RWD"/>
</dbReference>
<evidence type="ECO:0000259" key="2">
    <source>
        <dbReference type="PROSITE" id="PS50127"/>
    </source>
</evidence>
<keyword evidence="4" id="KW-1185">Reference proteome</keyword>
<dbReference type="SUPFAM" id="SSF54495">
    <property type="entry name" value="UBC-like"/>
    <property type="match status" value="1"/>
</dbReference>
<proteinExistence type="predicted"/>
<dbReference type="InterPro" id="IPR000608">
    <property type="entry name" value="UBC"/>
</dbReference>
<dbReference type="EMBL" id="FMWP01000088">
    <property type="protein sequence ID" value="SCZ96463.1"/>
    <property type="molecule type" value="Genomic_DNA"/>
</dbReference>
<dbReference type="Pfam" id="PF00179">
    <property type="entry name" value="UQ_con"/>
    <property type="match status" value="1"/>
</dbReference>
<feature type="signal peptide" evidence="1">
    <location>
        <begin position="1"/>
        <end position="16"/>
    </location>
</feature>
<reference evidence="4" key="1">
    <citation type="submission" date="2016-10" db="EMBL/GenBank/DDBJ databases">
        <authorList>
            <person name="Jeantristanb JTB J.-T."/>
            <person name="Ricardo R."/>
        </authorList>
    </citation>
    <scope>NUCLEOTIDE SEQUENCE [LARGE SCALE GENOMIC DNA]</scope>
</reference>
<dbReference type="AlphaFoldDB" id="A0A2X0LK09"/>
<feature type="chain" id="PRO_5030060237" evidence="1">
    <location>
        <begin position="17"/>
        <end position="53"/>
    </location>
</feature>
<dbReference type="STRING" id="289078.A0A2X0LK09"/>
<evidence type="ECO:0000256" key="1">
    <source>
        <dbReference type="SAM" id="SignalP"/>
    </source>
</evidence>
<evidence type="ECO:0000313" key="4">
    <source>
        <dbReference type="Proteomes" id="UP000249723"/>
    </source>
</evidence>
<accession>A0A2X0LK09</accession>
<dbReference type="OrthoDB" id="9973183at2759"/>
<dbReference type="PROSITE" id="PS50127">
    <property type="entry name" value="UBC_2"/>
    <property type="match status" value="1"/>
</dbReference>
<organism evidence="3 4">
    <name type="scientific">Microbotryum saponariae</name>
    <dbReference type="NCBI Taxonomy" id="289078"/>
    <lineage>
        <taxon>Eukaryota</taxon>
        <taxon>Fungi</taxon>
        <taxon>Dikarya</taxon>
        <taxon>Basidiomycota</taxon>
        <taxon>Pucciniomycotina</taxon>
        <taxon>Microbotryomycetes</taxon>
        <taxon>Microbotryales</taxon>
        <taxon>Microbotryaceae</taxon>
        <taxon>Microbotryum</taxon>
    </lineage>
</organism>
<dbReference type="Gene3D" id="3.10.110.10">
    <property type="entry name" value="Ubiquitin Conjugating Enzyme"/>
    <property type="match status" value="1"/>
</dbReference>
<sequence>MLSVSTILISLQSLLGEPNNKSPLNVEAADLWENTAEFKKELAKHYKPIVEDE</sequence>
<keyword evidence="1" id="KW-0732">Signal</keyword>
<gene>
    <name evidence="3" type="ORF">BZ3500_MVSOF-1268-A1-R1_CHR8-2G10209</name>
</gene>
<dbReference type="Proteomes" id="UP000249723">
    <property type="component" value="Unassembled WGS sequence"/>
</dbReference>
<name>A0A2X0LK09_9BASI</name>